<dbReference type="EMBL" id="CAKLDI010000002">
    <property type="protein sequence ID" value="CAH0535312.1"/>
    <property type="molecule type" value="Genomic_DNA"/>
</dbReference>
<evidence type="ECO:0000256" key="1">
    <source>
        <dbReference type="SAM" id="Phobius"/>
    </source>
</evidence>
<gene>
    <name evidence="2" type="ORF">VST7929_02921</name>
</gene>
<dbReference type="Proteomes" id="UP000838672">
    <property type="component" value="Unassembled WGS sequence"/>
</dbReference>
<sequence length="141" mass="16540">MEEYLQNASQLSFWLTVFTTATFGIFLKWFFSRIKNSFLNVIKRIKIKEIKKIKGIRFNYSAVTYQIVKTHSLMLLFSGLCIFYLYILGSSKSESANMIVVLIKTLPLYIVEIWYLNQMSFTKKLMASVGKVRITSYSRRT</sequence>
<protein>
    <submittedName>
        <fullName evidence="2">Uncharacterized protein</fullName>
    </submittedName>
</protein>
<keyword evidence="3" id="KW-1185">Reference proteome</keyword>
<keyword evidence="1" id="KW-1133">Transmembrane helix</keyword>
<organism evidence="2 3">
    <name type="scientific">Vibrio stylophorae</name>
    <dbReference type="NCBI Taxonomy" id="659351"/>
    <lineage>
        <taxon>Bacteria</taxon>
        <taxon>Pseudomonadati</taxon>
        <taxon>Pseudomonadota</taxon>
        <taxon>Gammaproteobacteria</taxon>
        <taxon>Vibrionales</taxon>
        <taxon>Vibrionaceae</taxon>
        <taxon>Vibrio</taxon>
    </lineage>
</organism>
<feature type="transmembrane region" description="Helical" evidence="1">
    <location>
        <begin position="12"/>
        <end position="31"/>
    </location>
</feature>
<reference evidence="2" key="1">
    <citation type="submission" date="2021-11" db="EMBL/GenBank/DDBJ databases">
        <authorList>
            <person name="Rodrigo-Torres L."/>
            <person name="Arahal R. D."/>
            <person name="Lucena T."/>
        </authorList>
    </citation>
    <scope>NUCLEOTIDE SEQUENCE</scope>
    <source>
        <strain evidence="2">CECT 7929</strain>
    </source>
</reference>
<evidence type="ECO:0000313" key="2">
    <source>
        <dbReference type="EMBL" id="CAH0535312.1"/>
    </source>
</evidence>
<keyword evidence="1" id="KW-0812">Transmembrane</keyword>
<comment type="caution">
    <text evidence="2">The sequence shown here is derived from an EMBL/GenBank/DDBJ whole genome shotgun (WGS) entry which is preliminary data.</text>
</comment>
<feature type="transmembrane region" description="Helical" evidence="1">
    <location>
        <begin position="95"/>
        <end position="116"/>
    </location>
</feature>
<accession>A0ABM8ZXG0</accession>
<keyword evidence="1" id="KW-0472">Membrane</keyword>
<dbReference type="RefSeq" id="WP_237468161.1">
    <property type="nucleotide sequence ID" value="NZ_CAKLDI010000002.1"/>
</dbReference>
<evidence type="ECO:0000313" key="3">
    <source>
        <dbReference type="Proteomes" id="UP000838672"/>
    </source>
</evidence>
<feature type="transmembrane region" description="Helical" evidence="1">
    <location>
        <begin position="73"/>
        <end position="89"/>
    </location>
</feature>
<proteinExistence type="predicted"/>
<name>A0ABM8ZXG0_9VIBR</name>